<dbReference type="CDD" id="cd00082">
    <property type="entry name" value="HisKA"/>
    <property type="match status" value="1"/>
</dbReference>
<dbReference type="InterPro" id="IPR036097">
    <property type="entry name" value="HisK_dim/P_sf"/>
</dbReference>
<feature type="domain" description="PAC" evidence="10">
    <location>
        <begin position="209"/>
        <end position="261"/>
    </location>
</feature>
<keyword evidence="4" id="KW-0597">Phosphoprotein</keyword>
<keyword evidence="12" id="KW-1185">Reference proteome</keyword>
<dbReference type="InterPro" id="IPR000700">
    <property type="entry name" value="PAS-assoc_C"/>
</dbReference>
<dbReference type="Gene3D" id="2.10.70.100">
    <property type="match status" value="1"/>
</dbReference>
<feature type="domain" description="Histidine kinase" evidence="8">
    <location>
        <begin position="279"/>
        <end position="493"/>
    </location>
</feature>
<dbReference type="SUPFAM" id="SSF55874">
    <property type="entry name" value="ATPase domain of HSP90 chaperone/DNA topoisomerase II/histidine kinase"/>
    <property type="match status" value="1"/>
</dbReference>
<proteinExistence type="predicted"/>
<sequence length="493" mass="53794">MGDPTLDTHVDRGRDELRLVRRLLDQLPALVAYWDADGRNVVANHAYVDYYGMDPADLRGMHISDLLGDELYARNLPYISGALAGREQIFDRTLVDRHGITHYMQGSYVPDMAGDVVRGFFALLTDVTPRVEAQRAMDQAESIARLGSWELDVSTDRVTWSRNLYEIVGLDPDDDAPRTLPVRIVHIHPDDEDRVLATVERAVETGLSYACHYRILTVGGHEREVVSTGRPVRGHDGRVTRINGTMQDVTEANAAARHLAQVNDELRRASELNADVLAMLGHDVRTPLTVVLANLEDLEHGWATLDDDQRRHRVSRARAASERLAALVERILSLAAIDGSTIAPVREDLDLAAEVAEVASESALPGHPVVEVVPDAPSTISFDRVHLRQVLTNLLTNAYRYGEEPVGISVSREADRVEVAVTDSGPGVAPDEVGSLFTRFARTGLRQLAAGGTGLGLYLAAQLAEANGATLTYRTDGTGGAHAFVLSIPLPVT</sequence>
<keyword evidence="5" id="KW-0808">Transferase</keyword>
<name>A0ABS1LEW7_9ACTN</name>
<dbReference type="InterPro" id="IPR052162">
    <property type="entry name" value="Sensor_kinase/Photoreceptor"/>
</dbReference>
<dbReference type="InterPro" id="IPR035965">
    <property type="entry name" value="PAS-like_dom_sf"/>
</dbReference>
<dbReference type="InterPro" id="IPR003594">
    <property type="entry name" value="HATPase_dom"/>
</dbReference>
<dbReference type="Gene3D" id="3.30.450.20">
    <property type="entry name" value="PAS domain"/>
    <property type="match status" value="2"/>
</dbReference>
<dbReference type="Gene3D" id="3.30.565.10">
    <property type="entry name" value="Histidine kinase-like ATPase, C-terminal domain"/>
    <property type="match status" value="1"/>
</dbReference>
<comment type="caution">
    <text evidence="11">The sequence shown here is derived from an EMBL/GenBank/DDBJ whole genome shotgun (WGS) entry which is preliminary data.</text>
</comment>
<dbReference type="RefSeq" id="WP_201940641.1">
    <property type="nucleotide sequence ID" value="NZ_JAERSG010000008.1"/>
</dbReference>
<dbReference type="Pfam" id="PF08448">
    <property type="entry name" value="PAS_4"/>
    <property type="match status" value="1"/>
</dbReference>
<keyword evidence="7" id="KW-0902">Two-component regulatory system</keyword>
<evidence type="ECO:0000259" key="9">
    <source>
        <dbReference type="PROSITE" id="PS50112"/>
    </source>
</evidence>
<evidence type="ECO:0000313" key="12">
    <source>
        <dbReference type="Proteomes" id="UP000636918"/>
    </source>
</evidence>
<dbReference type="InterPro" id="IPR013656">
    <property type="entry name" value="PAS_4"/>
</dbReference>
<comment type="subcellular location">
    <subcellularLocation>
        <location evidence="2">Cell membrane</location>
    </subcellularLocation>
</comment>
<dbReference type="Pfam" id="PF08447">
    <property type="entry name" value="PAS_3"/>
    <property type="match status" value="1"/>
</dbReference>
<dbReference type="SMART" id="SM00388">
    <property type="entry name" value="HisKA"/>
    <property type="match status" value="1"/>
</dbReference>
<dbReference type="PROSITE" id="PS50112">
    <property type="entry name" value="PAS"/>
    <property type="match status" value="2"/>
</dbReference>
<dbReference type="EMBL" id="JAERSG010000008">
    <property type="protein sequence ID" value="MBL0749968.1"/>
    <property type="molecule type" value="Genomic_DNA"/>
</dbReference>
<keyword evidence="6" id="KW-0418">Kinase</keyword>
<dbReference type="PRINTS" id="PR00344">
    <property type="entry name" value="BCTRLSENSOR"/>
</dbReference>
<dbReference type="Gene3D" id="1.10.287.130">
    <property type="match status" value="1"/>
</dbReference>
<evidence type="ECO:0000256" key="1">
    <source>
        <dbReference type="ARBA" id="ARBA00000085"/>
    </source>
</evidence>
<comment type="catalytic activity">
    <reaction evidence="1">
        <text>ATP + protein L-histidine = ADP + protein N-phospho-L-histidine.</text>
        <dbReference type="EC" id="2.7.13.3"/>
    </reaction>
</comment>
<dbReference type="NCBIfam" id="TIGR00229">
    <property type="entry name" value="sensory_box"/>
    <property type="match status" value="1"/>
</dbReference>
<dbReference type="Pfam" id="PF02518">
    <property type="entry name" value="HATPase_c"/>
    <property type="match status" value="1"/>
</dbReference>
<gene>
    <name evidence="11" type="ORF">JI751_20280</name>
</gene>
<evidence type="ECO:0000256" key="5">
    <source>
        <dbReference type="ARBA" id="ARBA00022679"/>
    </source>
</evidence>
<dbReference type="CDD" id="cd00130">
    <property type="entry name" value="PAS"/>
    <property type="match status" value="2"/>
</dbReference>
<dbReference type="Pfam" id="PF00512">
    <property type="entry name" value="HisKA"/>
    <property type="match status" value="1"/>
</dbReference>
<organism evidence="11 12">
    <name type="scientific">Nocardioides baculatus</name>
    <dbReference type="NCBI Taxonomy" id="2801337"/>
    <lineage>
        <taxon>Bacteria</taxon>
        <taxon>Bacillati</taxon>
        <taxon>Actinomycetota</taxon>
        <taxon>Actinomycetes</taxon>
        <taxon>Propionibacteriales</taxon>
        <taxon>Nocardioidaceae</taxon>
        <taxon>Nocardioides</taxon>
    </lineage>
</organism>
<dbReference type="InterPro" id="IPR003661">
    <property type="entry name" value="HisK_dim/P_dom"/>
</dbReference>
<dbReference type="InterPro" id="IPR005467">
    <property type="entry name" value="His_kinase_dom"/>
</dbReference>
<dbReference type="InterPro" id="IPR013655">
    <property type="entry name" value="PAS_fold_3"/>
</dbReference>
<dbReference type="SMART" id="SM00091">
    <property type="entry name" value="PAS"/>
    <property type="match status" value="2"/>
</dbReference>
<feature type="domain" description="PAS" evidence="9">
    <location>
        <begin position="16"/>
        <end position="86"/>
    </location>
</feature>
<dbReference type="InterPro" id="IPR036890">
    <property type="entry name" value="HATPase_C_sf"/>
</dbReference>
<evidence type="ECO:0000256" key="2">
    <source>
        <dbReference type="ARBA" id="ARBA00004236"/>
    </source>
</evidence>
<protein>
    <recommendedName>
        <fullName evidence="3">histidine kinase</fullName>
        <ecNumber evidence="3">2.7.13.3</ecNumber>
    </recommendedName>
</protein>
<evidence type="ECO:0000313" key="11">
    <source>
        <dbReference type="EMBL" id="MBL0749968.1"/>
    </source>
</evidence>
<evidence type="ECO:0000259" key="8">
    <source>
        <dbReference type="PROSITE" id="PS50109"/>
    </source>
</evidence>
<evidence type="ECO:0000256" key="4">
    <source>
        <dbReference type="ARBA" id="ARBA00022553"/>
    </source>
</evidence>
<dbReference type="SUPFAM" id="SSF47384">
    <property type="entry name" value="Homodimeric domain of signal transducing histidine kinase"/>
    <property type="match status" value="1"/>
</dbReference>
<dbReference type="SUPFAM" id="SSF55785">
    <property type="entry name" value="PYP-like sensor domain (PAS domain)"/>
    <property type="match status" value="2"/>
</dbReference>
<dbReference type="SMART" id="SM00387">
    <property type="entry name" value="HATPase_c"/>
    <property type="match status" value="1"/>
</dbReference>
<evidence type="ECO:0000256" key="3">
    <source>
        <dbReference type="ARBA" id="ARBA00012438"/>
    </source>
</evidence>
<dbReference type="InterPro" id="IPR000014">
    <property type="entry name" value="PAS"/>
</dbReference>
<dbReference type="Proteomes" id="UP000636918">
    <property type="component" value="Unassembled WGS sequence"/>
</dbReference>
<dbReference type="InterPro" id="IPR004358">
    <property type="entry name" value="Sig_transdc_His_kin-like_C"/>
</dbReference>
<reference evidence="11 12" key="1">
    <citation type="submission" date="2021-01" db="EMBL/GenBank/DDBJ databases">
        <title>Genome seq and assembly of Nocardiodes sp. G10.</title>
        <authorList>
            <person name="Chhetri G."/>
        </authorList>
    </citation>
    <scope>NUCLEOTIDE SEQUENCE [LARGE SCALE GENOMIC DNA]</scope>
    <source>
        <strain evidence="11 12">G10</strain>
    </source>
</reference>
<evidence type="ECO:0000259" key="10">
    <source>
        <dbReference type="PROSITE" id="PS50113"/>
    </source>
</evidence>
<dbReference type="PROSITE" id="PS50109">
    <property type="entry name" value="HIS_KIN"/>
    <property type="match status" value="1"/>
</dbReference>
<evidence type="ECO:0000256" key="7">
    <source>
        <dbReference type="ARBA" id="ARBA00023012"/>
    </source>
</evidence>
<dbReference type="PANTHER" id="PTHR43304:SF1">
    <property type="entry name" value="PAC DOMAIN-CONTAINING PROTEIN"/>
    <property type="match status" value="1"/>
</dbReference>
<dbReference type="PANTHER" id="PTHR43304">
    <property type="entry name" value="PHYTOCHROME-LIKE PROTEIN CPH1"/>
    <property type="match status" value="1"/>
</dbReference>
<dbReference type="EC" id="2.7.13.3" evidence="3"/>
<accession>A0ABS1LEW7</accession>
<feature type="domain" description="PAS" evidence="9">
    <location>
        <begin position="151"/>
        <end position="206"/>
    </location>
</feature>
<dbReference type="PROSITE" id="PS50113">
    <property type="entry name" value="PAC"/>
    <property type="match status" value="1"/>
</dbReference>
<evidence type="ECO:0000256" key="6">
    <source>
        <dbReference type="ARBA" id="ARBA00022777"/>
    </source>
</evidence>